<evidence type="ECO:0000313" key="3">
    <source>
        <dbReference type="EMBL" id="OIR17161.1"/>
    </source>
</evidence>
<dbReference type="PIRSF" id="PIRSF003180">
    <property type="entry name" value="DiGMPpdiest_YuxH"/>
    <property type="match status" value="1"/>
</dbReference>
<feature type="region of interest" description="Disordered" evidence="1">
    <location>
        <begin position="1"/>
        <end position="21"/>
    </location>
</feature>
<dbReference type="Pfam" id="PF08668">
    <property type="entry name" value="HDOD"/>
    <property type="match status" value="1"/>
</dbReference>
<dbReference type="Gene3D" id="1.10.3210.10">
    <property type="entry name" value="Hypothetical protein af1432"/>
    <property type="match status" value="1"/>
</dbReference>
<accession>A0A1J5T8G7</accession>
<reference evidence="3" key="1">
    <citation type="submission" date="2016-10" db="EMBL/GenBank/DDBJ databases">
        <title>Sequence of Gallionella enrichment culture.</title>
        <authorList>
            <person name="Poehlein A."/>
            <person name="Muehling M."/>
            <person name="Daniel R."/>
        </authorList>
    </citation>
    <scope>NUCLEOTIDE SEQUENCE</scope>
</reference>
<dbReference type="PROSITE" id="PS51833">
    <property type="entry name" value="HDOD"/>
    <property type="match status" value="1"/>
</dbReference>
<dbReference type="EMBL" id="MLJW01000005">
    <property type="protein sequence ID" value="OIR17161.1"/>
    <property type="molecule type" value="Genomic_DNA"/>
</dbReference>
<organism evidence="3">
    <name type="scientific">mine drainage metagenome</name>
    <dbReference type="NCBI Taxonomy" id="410659"/>
    <lineage>
        <taxon>unclassified sequences</taxon>
        <taxon>metagenomes</taxon>
        <taxon>ecological metagenomes</taxon>
    </lineage>
</organism>
<sequence length="455" mass="50360">MLGSIRRLLGGTSREPSPQDSFQQLNAVAPLRPAPEAAKENVHTHSSFICREAILDRNERIAGYEFALGQGVQSRMMDKSAVIRRVYDDVMLNNLAPLGVSSLLGGRSAFIRLSVESLQSPQLAALANPNTVIMIAPRPIAEIDRIELRASLAHIEALGFRHGWSINQPRPEYAEFLHRADFIEIDPALLDGIQLKAMIADLRAANKEQKLIASRLQTADEFKYCFERRFDYFMGPFVSSRENWHPSKSDVDYLRVFQALEMLRSGAEFDAIAECLRTDPILTFKLLRYINSPGIGLQQKITEIQQALLLLGRDRFYRWLSLLLFDSKKPGYHENVLREQALTRGRLMEMLAGKGRIPAQADQLFLTGLFSLMHVMLAQPLGDVLKQVALPEDVAAALRGEAGAMRDALMLAVAVESGEGDMAAAAAQCDVDAAAVAGMMIEALAWAQQMAAVGE</sequence>
<proteinExistence type="predicted"/>
<protein>
    <submittedName>
        <fullName evidence="3">HDOD domain protein</fullName>
    </submittedName>
</protein>
<gene>
    <name evidence="3" type="ORF">GALL_21820</name>
</gene>
<dbReference type="InterPro" id="IPR013976">
    <property type="entry name" value="HDOD"/>
</dbReference>
<dbReference type="SUPFAM" id="SSF109604">
    <property type="entry name" value="HD-domain/PDEase-like"/>
    <property type="match status" value="1"/>
</dbReference>
<dbReference type="AlphaFoldDB" id="A0A1J5T8G7"/>
<dbReference type="InterPro" id="IPR052340">
    <property type="entry name" value="RNase_Y/CdgJ"/>
</dbReference>
<feature type="domain" description="HDOD" evidence="2">
    <location>
        <begin position="246"/>
        <end position="433"/>
    </location>
</feature>
<evidence type="ECO:0000256" key="1">
    <source>
        <dbReference type="SAM" id="MobiDB-lite"/>
    </source>
</evidence>
<dbReference type="PANTHER" id="PTHR33525">
    <property type="match status" value="1"/>
</dbReference>
<evidence type="ECO:0000259" key="2">
    <source>
        <dbReference type="PROSITE" id="PS51833"/>
    </source>
</evidence>
<name>A0A1J5T8G7_9ZZZZ</name>
<dbReference type="PANTHER" id="PTHR33525:SF4">
    <property type="entry name" value="CYCLIC DI-GMP PHOSPHODIESTERASE CDGJ"/>
    <property type="match status" value="1"/>
</dbReference>
<dbReference type="InterPro" id="IPR014408">
    <property type="entry name" value="dGMP_Pdiesterase_EAL/HD-GYP"/>
</dbReference>
<comment type="caution">
    <text evidence="3">The sequence shown here is derived from an EMBL/GenBank/DDBJ whole genome shotgun (WGS) entry which is preliminary data.</text>
</comment>